<evidence type="ECO:0000313" key="1">
    <source>
        <dbReference type="EMBL" id="MBD1597699.1"/>
    </source>
</evidence>
<comment type="caution">
    <text evidence="1">The sequence shown here is derived from an EMBL/GenBank/DDBJ whole genome shotgun (WGS) entry which is preliminary data.</text>
</comment>
<keyword evidence="2" id="KW-1185">Reference proteome</keyword>
<dbReference type="Proteomes" id="UP000805841">
    <property type="component" value="Unassembled WGS sequence"/>
</dbReference>
<evidence type="ECO:0000313" key="2">
    <source>
        <dbReference type="Proteomes" id="UP000805841"/>
    </source>
</evidence>
<dbReference type="EMBL" id="JAAOCA010000003">
    <property type="protein sequence ID" value="MBD1597699.1"/>
    <property type="molecule type" value="Genomic_DNA"/>
</dbReference>
<organism evidence="1 2">
    <name type="scientific">Pseudomonas typographi</name>
    <dbReference type="NCBI Taxonomy" id="2715964"/>
    <lineage>
        <taxon>Bacteria</taxon>
        <taxon>Pseudomonadati</taxon>
        <taxon>Pseudomonadota</taxon>
        <taxon>Gammaproteobacteria</taxon>
        <taxon>Pseudomonadales</taxon>
        <taxon>Pseudomonadaceae</taxon>
        <taxon>Pseudomonas</taxon>
    </lineage>
</organism>
<gene>
    <name evidence="1" type="ORF">HAQ05_03090</name>
</gene>
<dbReference type="RefSeq" id="WP_190417253.1">
    <property type="nucleotide sequence ID" value="NZ_JAAOCA010000003.1"/>
</dbReference>
<name>A0ABR7YX29_9PSED</name>
<dbReference type="InterPro" id="IPR046350">
    <property type="entry name" value="Cystatin_sf"/>
</dbReference>
<sequence>MSTIGGAVEKKLDEATVESLRKSVTAVKRDITKETAAALVDFEILKAASQVVSGEKQIILLSSQGKQYRVEILVVPWEGPSFKLLSAKESDSL</sequence>
<reference evidence="1 2" key="1">
    <citation type="journal article" date="2020" name="Insects">
        <title>Bacteria Belonging to Pseudomonas typographi sp. nov. from the Bark Beetle Ips typographus Have Genomic Potential to Aid in the Host Ecology.</title>
        <authorList>
            <person name="Peral-Aranega E."/>
            <person name="Saati-Santamaria Z."/>
            <person name="Kolarik M."/>
            <person name="Rivas R."/>
            <person name="Garcia-Fraile P."/>
        </authorList>
    </citation>
    <scope>NUCLEOTIDE SEQUENCE [LARGE SCALE GENOMIC DNA]</scope>
    <source>
        <strain evidence="1 2">CA3A</strain>
    </source>
</reference>
<accession>A0ABR7YX29</accession>
<dbReference type="SUPFAM" id="SSF54403">
    <property type="entry name" value="Cystatin/monellin"/>
    <property type="match status" value="1"/>
</dbReference>
<protein>
    <submittedName>
        <fullName evidence="1">Uncharacterized protein</fullName>
    </submittedName>
</protein>
<proteinExistence type="predicted"/>